<organism evidence="1 2">
    <name type="scientific">Streptococcus mitis</name>
    <dbReference type="NCBI Taxonomy" id="28037"/>
    <lineage>
        <taxon>Bacteria</taxon>
        <taxon>Bacillati</taxon>
        <taxon>Bacillota</taxon>
        <taxon>Bacilli</taxon>
        <taxon>Lactobacillales</taxon>
        <taxon>Streptococcaceae</taxon>
        <taxon>Streptococcus</taxon>
        <taxon>Streptococcus mitis group</taxon>
    </lineage>
</organism>
<protein>
    <submittedName>
        <fullName evidence="1">Uncharacterized protein</fullName>
    </submittedName>
</protein>
<name>A0A1X1JP85_STRMT</name>
<reference evidence="1 2" key="1">
    <citation type="journal article" date="2016" name="Eur. J. Clin. Microbiol. Infect. Dis.">
        <title>Whole genome sequencing as a tool for phylogenetic analysis of clinical strains of Mitis group streptococci.</title>
        <authorList>
            <person name="Rasmussen L.H."/>
            <person name="Dargis R."/>
            <person name="Hojholt K."/>
            <person name="Christensen J.J."/>
            <person name="Skovgaard O."/>
            <person name="Justesen U.S."/>
            <person name="Rosenvinge F.S."/>
            <person name="Moser C."/>
            <person name="Lukjancenko O."/>
            <person name="Rasmussen S."/>
            <person name="Nielsen X.C."/>
        </authorList>
    </citation>
    <scope>NUCLEOTIDE SEQUENCE [LARGE SCALE GENOMIC DNA]</scope>
    <source>
        <strain evidence="1 2">RH_777_07</strain>
    </source>
</reference>
<evidence type="ECO:0000313" key="2">
    <source>
        <dbReference type="Proteomes" id="UP000193849"/>
    </source>
</evidence>
<proteinExistence type="predicted"/>
<dbReference type="AlphaFoldDB" id="A0A1X1JP85"/>
<accession>A0A1X1JP85</accession>
<dbReference type="Proteomes" id="UP000193849">
    <property type="component" value="Unassembled WGS sequence"/>
</dbReference>
<dbReference type="InterPro" id="IPR028954">
    <property type="entry name" value="Imm59"/>
</dbReference>
<dbReference type="EMBL" id="NCVD01000047">
    <property type="protein sequence ID" value="ORO89046.1"/>
    <property type="molecule type" value="Genomic_DNA"/>
</dbReference>
<sequence length="223" mass="26513">MRDEAKERSELLLAIQDLGYESLRYSIFNEHRLSEWETRIDYNPELKLYEVYSTMDRASTGSIFKFKTFEEAKERFIHNLKLTVFQNKTSVENGEVSEYSSPLWDKLDIDIESLKNIVEKEIKERGFESLSYVLFDEDSSQPWATHLFFKNGKFQINSRDERSYIVGKTWEFDTMNEAKDEFLKILSRTVHAEQLANELGFSHPYPSPLWDEEGKRFNLRQDM</sequence>
<evidence type="ECO:0000313" key="1">
    <source>
        <dbReference type="EMBL" id="ORO89046.1"/>
    </source>
</evidence>
<comment type="caution">
    <text evidence="1">The sequence shown here is derived from an EMBL/GenBank/DDBJ whole genome shotgun (WGS) entry which is preliminary data.</text>
</comment>
<dbReference type="RefSeq" id="WP_084947138.1">
    <property type="nucleotide sequence ID" value="NZ_CAMHBC010000001.1"/>
</dbReference>
<dbReference type="Pfam" id="PF15597">
    <property type="entry name" value="Imm59"/>
    <property type="match status" value="2"/>
</dbReference>
<gene>
    <name evidence="1" type="ORF">B7702_05225</name>
</gene>